<dbReference type="PANTHER" id="PTHR44591">
    <property type="entry name" value="STRESS RESPONSE REGULATOR PROTEIN 1"/>
    <property type="match status" value="1"/>
</dbReference>
<dbReference type="Proteomes" id="UP000179069">
    <property type="component" value="Unassembled WGS sequence"/>
</dbReference>
<evidence type="ECO:0000259" key="3">
    <source>
        <dbReference type="PROSITE" id="PS50110"/>
    </source>
</evidence>
<evidence type="ECO:0000256" key="1">
    <source>
        <dbReference type="ARBA" id="ARBA00022553"/>
    </source>
</evidence>
<dbReference type="InterPro" id="IPR050595">
    <property type="entry name" value="Bact_response_regulator"/>
</dbReference>
<sequence>MSKVLVIEDEPDLSQAITIKLEKEGYDIVTAENGKGGWDVVEKTDVDCIILDIVMPQTDGVWFLKNLRAHPTKTKIPVIVFTNLSEGEKVSSIVALGEYRLLVKAQTSLETLVNTVKEVLRLYQ</sequence>
<dbReference type="InterPro" id="IPR011006">
    <property type="entry name" value="CheY-like_superfamily"/>
</dbReference>
<dbReference type="InterPro" id="IPR001789">
    <property type="entry name" value="Sig_transdc_resp-reg_receiver"/>
</dbReference>
<dbReference type="PROSITE" id="PS50110">
    <property type="entry name" value="RESPONSE_REGULATORY"/>
    <property type="match status" value="1"/>
</dbReference>
<comment type="caution">
    <text evidence="4">The sequence shown here is derived from an EMBL/GenBank/DDBJ whole genome shotgun (WGS) entry which is preliminary data.</text>
</comment>
<evidence type="ECO:0000256" key="2">
    <source>
        <dbReference type="PROSITE-ProRule" id="PRU00169"/>
    </source>
</evidence>
<dbReference type="PANTHER" id="PTHR44591:SF3">
    <property type="entry name" value="RESPONSE REGULATORY DOMAIN-CONTAINING PROTEIN"/>
    <property type="match status" value="1"/>
</dbReference>
<evidence type="ECO:0000313" key="5">
    <source>
        <dbReference type="Proteomes" id="UP000179069"/>
    </source>
</evidence>
<feature type="modified residue" description="4-aspartylphosphate" evidence="2">
    <location>
        <position position="52"/>
    </location>
</feature>
<dbReference type="Pfam" id="PF00072">
    <property type="entry name" value="Response_reg"/>
    <property type="match status" value="1"/>
</dbReference>
<gene>
    <name evidence="4" type="ORF">A2785_00560</name>
</gene>
<keyword evidence="1 2" id="KW-0597">Phosphoprotein</keyword>
<feature type="domain" description="Response regulatory" evidence="3">
    <location>
        <begin position="3"/>
        <end position="120"/>
    </location>
</feature>
<dbReference type="GO" id="GO:0000160">
    <property type="term" value="P:phosphorelay signal transduction system"/>
    <property type="evidence" value="ECO:0007669"/>
    <property type="project" value="InterPro"/>
</dbReference>
<accession>A0A1G1VPL7</accession>
<evidence type="ECO:0000313" key="4">
    <source>
        <dbReference type="EMBL" id="OGY17348.1"/>
    </source>
</evidence>
<proteinExistence type="predicted"/>
<protein>
    <recommendedName>
        <fullName evidence="3">Response regulatory domain-containing protein</fullName>
    </recommendedName>
</protein>
<dbReference type="AlphaFoldDB" id="A0A1G1VPL7"/>
<name>A0A1G1VPL7_9BACT</name>
<dbReference type="SMART" id="SM00448">
    <property type="entry name" value="REC"/>
    <property type="match status" value="1"/>
</dbReference>
<dbReference type="EMBL" id="MHCI01000003">
    <property type="protein sequence ID" value="OGY17348.1"/>
    <property type="molecule type" value="Genomic_DNA"/>
</dbReference>
<dbReference type="Gene3D" id="3.40.50.2300">
    <property type="match status" value="1"/>
</dbReference>
<dbReference type="SUPFAM" id="SSF52172">
    <property type="entry name" value="CheY-like"/>
    <property type="match status" value="1"/>
</dbReference>
<reference evidence="4 5" key="1">
    <citation type="journal article" date="2016" name="Nat. Commun.">
        <title>Thousands of microbial genomes shed light on interconnected biogeochemical processes in an aquifer system.</title>
        <authorList>
            <person name="Anantharaman K."/>
            <person name="Brown C.T."/>
            <person name="Hug L.A."/>
            <person name="Sharon I."/>
            <person name="Castelle C.J."/>
            <person name="Probst A.J."/>
            <person name="Thomas B.C."/>
            <person name="Singh A."/>
            <person name="Wilkins M.J."/>
            <person name="Karaoz U."/>
            <person name="Brodie E.L."/>
            <person name="Williams K.H."/>
            <person name="Hubbard S.S."/>
            <person name="Banfield J.F."/>
        </authorList>
    </citation>
    <scope>NUCLEOTIDE SEQUENCE [LARGE SCALE GENOMIC DNA]</scope>
</reference>
<organism evidence="4 5">
    <name type="scientific">Candidatus Chisholmbacteria bacterium RIFCSPHIGHO2_01_FULL_49_18</name>
    <dbReference type="NCBI Taxonomy" id="1797590"/>
    <lineage>
        <taxon>Bacteria</taxon>
        <taxon>Candidatus Chisholmiibacteriota</taxon>
    </lineage>
</organism>